<gene>
    <name evidence="1" type="ORF">BW732_11240</name>
</gene>
<dbReference type="EMBL" id="CP019609">
    <property type="protein sequence ID" value="AQP54724.1"/>
    <property type="molecule type" value="Genomic_DNA"/>
</dbReference>
<evidence type="ECO:0000313" key="2">
    <source>
        <dbReference type="Proteomes" id="UP000188246"/>
    </source>
</evidence>
<dbReference type="RefSeq" id="WP_077276810.1">
    <property type="nucleotide sequence ID" value="NZ_CP019609.1"/>
</dbReference>
<name>A0A1Q2D8K6_9ENTE</name>
<dbReference type="InterPro" id="IPR018672">
    <property type="entry name" value="DUF2140"/>
</dbReference>
<keyword evidence="2" id="KW-1185">Reference proteome</keyword>
<protein>
    <submittedName>
        <fullName evidence="1">Uncharacterized protein</fullName>
    </submittedName>
</protein>
<evidence type="ECO:0000313" key="1">
    <source>
        <dbReference type="EMBL" id="AQP54724.1"/>
    </source>
</evidence>
<proteinExistence type="predicted"/>
<dbReference type="AlphaFoldDB" id="A0A1Q2D8K6"/>
<organism evidence="1 2">
    <name type="scientific">Vagococcus penaei</name>
    <dbReference type="NCBI Taxonomy" id="633807"/>
    <lineage>
        <taxon>Bacteria</taxon>
        <taxon>Bacillati</taxon>
        <taxon>Bacillota</taxon>
        <taxon>Bacilli</taxon>
        <taxon>Lactobacillales</taxon>
        <taxon>Enterococcaceae</taxon>
        <taxon>Vagococcus</taxon>
    </lineage>
</organism>
<dbReference type="KEGG" id="vpi:BW732_11240"/>
<dbReference type="OrthoDB" id="2241695at2"/>
<reference evidence="1 2" key="1">
    <citation type="journal article" date="2010" name="Int. J. Syst. Evol. Microbiol.">
        <title>Vagococcus penaei sp. nov., isolated from spoilage microbiota of cooked shrimp (Penaeus vannamei).</title>
        <authorList>
            <person name="Jaffres E."/>
            <person name="Prevost H."/>
            <person name="Rossero A."/>
            <person name="Joffraud J.J."/>
            <person name="Dousset X."/>
        </authorList>
    </citation>
    <scope>NUCLEOTIDE SEQUENCE [LARGE SCALE GENOMIC DNA]</scope>
    <source>
        <strain evidence="1 2">CD276</strain>
    </source>
</reference>
<dbReference type="Proteomes" id="UP000188246">
    <property type="component" value="Chromosome"/>
</dbReference>
<dbReference type="Pfam" id="PF09911">
    <property type="entry name" value="DUF2140"/>
    <property type="match status" value="1"/>
</dbReference>
<accession>A0A1Q2D8K6</accession>
<dbReference type="STRING" id="633807.BW732_11240"/>
<sequence length="220" mass="25130">MKRSKPTEKTGQIVSDNKLLNFFKNPWKIAFLTLIAIILGMVLFVGTRVTTTRSNYDANAKTNQISKEPTFQVLLKKDQINNILNFYLDDFMKKSGVDYSFALDNEAMLEGTFELLGHPTHFYLYFEPYVLTDGNVQLRAKNLSVGTLSIPISAMINYISHSVDFPDWVEVNADKQTITLHLDKFTLSNGMQIRADKINLIDDEISFSVYLNKKELEKGK</sequence>